<dbReference type="OrthoDB" id="4350047at2"/>
<dbReference type="KEGG" id="sro:Sros_4240"/>
<keyword evidence="3" id="KW-1185">Reference proteome</keyword>
<feature type="transmembrane region" description="Helical" evidence="1">
    <location>
        <begin position="110"/>
        <end position="135"/>
    </location>
</feature>
<feature type="transmembrane region" description="Helical" evidence="1">
    <location>
        <begin position="29"/>
        <end position="47"/>
    </location>
</feature>
<accession>D2AYD2</accession>
<dbReference type="AlphaFoldDB" id="D2AYD2"/>
<reference evidence="2 3" key="1">
    <citation type="journal article" date="2010" name="Stand. Genomic Sci.">
        <title>Complete genome sequence of Streptosporangium roseum type strain (NI 9100).</title>
        <authorList>
            <person name="Nolan M."/>
            <person name="Sikorski J."/>
            <person name="Jando M."/>
            <person name="Lucas S."/>
            <person name="Lapidus A."/>
            <person name="Glavina Del Rio T."/>
            <person name="Chen F."/>
            <person name="Tice H."/>
            <person name="Pitluck S."/>
            <person name="Cheng J.F."/>
            <person name="Chertkov O."/>
            <person name="Sims D."/>
            <person name="Meincke L."/>
            <person name="Brettin T."/>
            <person name="Han C."/>
            <person name="Detter J.C."/>
            <person name="Bruce D."/>
            <person name="Goodwin L."/>
            <person name="Land M."/>
            <person name="Hauser L."/>
            <person name="Chang Y.J."/>
            <person name="Jeffries C.D."/>
            <person name="Ivanova N."/>
            <person name="Mavromatis K."/>
            <person name="Mikhailova N."/>
            <person name="Chen A."/>
            <person name="Palaniappan K."/>
            <person name="Chain P."/>
            <person name="Rohde M."/>
            <person name="Goker M."/>
            <person name="Bristow J."/>
            <person name="Eisen J.A."/>
            <person name="Markowitz V."/>
            <person name="Hugenholtz P."/>
            <person name="Kyrpides N.C."/>
            <person name="Klenk H.P."/>
        </authorList>
    </citation>
    <scope>NUCLEOTIDE SEQUENCE [LARGE SCALE GENOMIC DNA]</scope>
    <source>
        <strain evidence="3">ATCC 12428 / DSM 43021 / JCM 3005 / NI 9100</strain>
    </source>
</reference>
<evidence type="ECO:0000313" key="2">
    <source>
        <dbReference type="EMBL" id="ACZ87142.1"/>
    </source>
</evidence>
<protein>
    <submittedName>
        <fullName evidence="2">Uncharacterized protein</fullName>
    </submittedName>
</protein>
<feature type="transmembrane region" description="Helical" evidence="1">
    <location>
        <begin position="178"/>
        <end position="197"/>
    </location>
</feature>
<proteinExistence type="predicted"/>
<dbReference type="eggNOG" id="ENOG502ZD2Q">
    <property type="taxonomic scope" value="Bacteria"/>
</dbReference>
<organism evidence="2 3">
    <name type="scientific">Streptosporangium roseum (strain ATCC 12428 / DSM 43021 / JCM 3005 / KCTC 9067 / NCIMB 10171 / NRRL 2505 / NI 9100)</name>
    <dbReference type="NCBI Taxonomy" id="479432"/>
    <lineage>
        <taxon>Bacteria</taxon>
        <taxon>Bacillati</taxon>
        <taxon>Actinomycetota</taxon>
        <taxon>Actinomycetes</taxon>
        <taxon>Streptosporangiales</taxon>
        <taxon>Streptosporangiaceae</taxon>
        <taxon>Streptosporangium</taxon>
    </lineage>
</organism>
<feature type="transmembrane region" description="Helical" evidence="1">
    <location>
        <begin position="77"/>
        <end position="98"/>
    </location>
</feature>
<dbReference type="HOGENOM" id="CLU_743567_0_0_11"/>
<dbReference type="Proteomes" id="UP000002029">
    <property type="component" value="Chromosome"/>
</dbReference>
<name>D2AYD2_STRRD</name>
<evidence type="ECO:0000313" key="3">
    <source>
        <dbReference type="Proteomes" id="UP000002029"/>
    </source>
</evidence>
<evidence type="ECO:0000256" key="1">
    <source>
        <dbReference type="SAM" id="Phobius"/>
    </source>
</evidence>
<feature type="transmembrane region" description="Helical" evidence="1">
    <location>
        <begin position="147"/>
        <end position="166"/>
    </location>
</feature>
<keyword evidence="1" id="KW-0812">Transmembrane</keyword>
<gene>
    <name evidence="2" type="ordered locus">Sros_4240</name>
</gene>
<sequence>MTSGETAPQEPPPAAQEPISTRIRQLTEAVGPTTLATALLIYFGYVATRARFDYFGVSLEMTGLSNQSLLLYGLEVVYVPAALISLGALMVVGVHAAVTRQLARRPDDIANAFLAAGIGLVGLLLIGRALIGMFVEDADTSVSIGTTPLSLAFGPATVVYGVWVHGKNRDRPLLPERLARNGVICVIVLAVAGLFWASTQVAWAYGTGRGEEDAHELARRPEIIIDTKEPIVGLPSGVTQTALGTTGKDPAFAYRYRGFRLLLASGGRLFLVSGTWTLGRDQTIVVPYDNGIRIQLVSQP</sequence>
<keyword evidence="1" id="KW-0472">Membrane</keyword>
<dbReference type="RefSeq" id="WP_012890884.1">
    <property type="nucleotide sequence ID" value="NC_013595.1"/>
</dbReference>
<keyword evidence="1" id="KW-1133">Transmembrane helix</keyword>
<dbReference type="EMBL" id="CP001814">
    <property type="protein sequence ID" value="ACZ87142.1"/>
    <property type="molecule type" value="Genomic_DNA"/>
</dbReference>
<dbReference type="STRING" id="479432.Sros_4240"/>